<evidence type="ECO:0000256" key="1">
    <source>
        <dbReference type="SAM" id="MobiDB-lite"/>
    </source>
</evidence>
<feature type="region of interest" description="Disordered" evidence="1">
    <location>
        <begin position="1"/>
        <end position="35"/>
    </location>
</feature>
<proteinExistence type="predicted"/>
<evidence type="ECO:0000313" key="3">
    <source>
        <dbReference type="Proteomes" id="UP000215902"/>
    </source>
</evidence>
<organism evidence="2 3">
    <name type="scientific">Macrostomum lignano</name>
    <dbReference type="NCBI Taxonomy" id="282301"/>
    <lineage>
        <taxon>Eukaryota</taxon>
        <taxon>Metazoa</taxon>
        <taxon>Spiralia</taxon>
        <taxon>Lophotrochozoa</taxon>
        <taxon>Platyhelminthes</taxon>
        <taxon>Rhabditophora</taxon>
        <taxon>Macrostomorpha</taxon>
        <taxon>Macrostomida</taxon>
        <taxon>Macrostomidae</taxon>
        <taxon>Macrostomum</taxon>
    </lineage>
</organism>
<comment type="caution">
    <text evidence="2">The sequence shown here is derived from an EMBL/GenBank/DDBJ whole genome shotgun (WGS) entry which is preliminary data.</text>
</comment>
<name>A0A267GHS7_9PLAT</name>
<accession>A0A267GHS7</accession>
<dbReference type="Proteomes" id="UP000215902">
    <property type="component" value="Unassembled WGS sequence"/>
</dbReference>
<keyword evidence="3" id="KW-1185">Reference proteome</keyword>
<dbReference type="AlphaFoldDB" id="A0A267GHS7"/>
<evidence type="ECO:0000313" key="2">
    <source>
        <dbReference type="EMBL" id="PAA84967.1"/>
    </source>
</evidence>
<gene>
    <name evidence="2" type="ORF">BOX15_Mlig032586g1</name>
</gene>
<sequence length="56" mass="5934">MYSSSAGRQQQQFAPGDMGDVRLQGGKPAGRAGLQQQQQLFDAFDAVNSSPANSAY</sequence>
<protein>
    <submittedName>
        <fullName evidence="2">Uncharacterized protein</fullName>
    </submittedName>
</protein>
<reference evidence="2 3" key="1">
    <citation type="submission" date="2017-06" db="EMBL/GenBank/DDBJ databases">
        <title>A platform for efficient transgenesis in Macrostomum lignano, a flatworm model organism for stem cell research.</title>
        <authorList>
            <person name="Berezikov E."/>
        </authorList>
    </citation>
    <scope>NUCLEOTIDE SEQUENCE [LARGE SCALE GENOMIC DNA]</scope>
    <source>
        <strain evidence="2">DV1</strain>
        <tissue evidence="2">Whole organism</tissue>
    </source>
</reference>
<dbReference type="EMBL" id="NIVC01000352">
    <property type="protein sequence ID" value="PAA84967.1"/>
    <property type="molecule type" value="Genomic_DNA"/>
</dbReference>
<feature type="compositionally biased region" description="Polar residues" evidence="1">
    <location>
        <begin position="1"/>
        <end position="13"/>
    </location>
</feature>